<name>A0AAD5ZFR0_9POAL</name>
<dbReference type="GO" id="GO:0005634">
    <property type="term" value="C:nucleus"/>
    <property type="evidence" value="ECO:0007669"/>
    <property type="project" value="TreeGrafter"/>
</dbReference>
<dbReference type="PANTHER" id="PTHR31079:SF2">
    <property type="entry name" value="NAC DOMAIN CONTAINING PROTEIN 44-RELATED"/>
    <property type="match status" value="1"/>
</dbReference>
<dbReference type="Proteomes" id="UP001210211">
    <property type="component" value="Unassembled WGS sequence"/>
</dbReference>
<evidence type="ECO:0000256" key="5">
    <source>
        <dbReference type="SAM" id="MobiDB-lite"/>
    </source>
</evidence>
<dbReference type="Gene3D" id="2.170.150.80">
    <property type="entry name" value="NAC domain"/>
    <property type="match status" value="1"/>
</dbReference>
<evidence type="ECO:0000256" key="3">
    <source>
        <dbReference type="ARBA" id="ARBA00023163"/>
    </source>
</evidence>
<dbReference type="PROSITE" id="PS51005">
    <property type="entry name" value="NAC"/>
    <property type="match status" value="1"/>
</dbReference>
<comment type="caution">
    <text evidence="7">The sequence shown here is derived from an EMBL/GenBank/DDBJ whole genome shotgun (WGS) entry which is preliminary data.</text>
</comment>
<feature type="region of interest" description="Disordered" evidence="5">
    <location>
        <begin position="235"/>
        <end position="260"/>
    </location>
</feature>
<gene>
    <name evidence="7" type="ORF">LUZ61_000710</name>
</gene>
<reference evidence="7 8" key="1">
    <citation type="journal article" date="2022" name="Cell">
        <title>Repeat-based holocentromeres influence genome architecture and karyotype evolution.</title>
        <authorList>
            <person name="Hofstatter P.G."/>
            <person name="Thangavel G."/>
            <person name="Lux T."/>
            <person name="Neumann P."/>
            <person name="Vondrak T."/>
            <person name="Novak P."/>
            <person name="Zhang M."/>
            <person name="Costa L."/>
            <person name="Castellani M."/>
            <person name="Scott A."/>
            <person name="Toegelov H."/>
            <person name="Fuchs J."/>
            <person name="Mata-Sucre Y."/>
            <person name="Dias Y."/>
            <person name="Vanzela A.L.L."/>
            <person name="Huettel B."/>
            <person name="Almeida C.C.S."/>
            <person name="Simkova H."/>
            <person name="Souza G."/>
            <person name="Pedrosa-Harand A."/>
            <person name="Macas J."/>
            <person name="Mayer K.F.X."/>
            <person name="Houben A."/>
            <person name="Marques A."/>
        </authorList>
    </citation>
    <scope>NUCLEOTIDE SEQUENCE [LARGE SCALE GENOMIC DNA]</scope>
    <source>
        <strain evidence="7">RhyTen1mFocal</strain>
    </source>
</reference>
<dbReference type="GO" id="GO:0000976">
    <property type="term" value="F:transcription cis-regulatory region binding"/>
    <property type="evidence" value="ECO:0007669"/>
    <property type="project" value="TreeGrafter"/>
</dbReference>
<organism evidence="7 8">
    <name type="scientific">Rhynchospora tenuis</name>
    <dbReference type="NCBI Taxonomy" id="198213"/>
    <lineage>
        <taxon>Eukaryota</taxon>
        <taxon>Viridiplantae</taxon>
        <taxon>Streptophyta</taxon>
        <taxon>Embryophyta</taxon>
        <taxon>Tracheophyta</taxon>
        <taxon>Spermatophyta</taxon>
        <taxon>Magnoliopsida</taxon>
        <taxon>Liliopsida</taxon>
        <taxon>Poales</taxon>
        <taxon>Cyperaceae</taxon>
        <taxon>Cyperoideae</taxon>
        <taxon>Rhynchosporeae</taxon>
        <taxon>Rhynchospora</taxon>
    </lineage>
</organism>
<dbReference type="GO" id="GO:0003700">
    <property type="term" value="F:DNA-binding transcription factor activity"/>
    <property type="evidence" value="ECO:0007669"/>
    <property type="project" value="InterPro"/>
</dbReference>
<keyword evidence="2" id="KW-0238">DNA-binding</keyword>
<sequence>MARAWLVNSRGFARKIKNSGPSSSKQINELTAEAKRECPNCNYVIDNSDVSAEWPGLPDGVKFDPSDLQLIKHLESKVNSKPHKFIDEFIPTVTQEQGICYTHPENLPGVKKDGTCAHFFYKISNAYASGPRKRRKITTDDCNSISVGHIRWHKTGKSKPIFVNGTMKGWKKIMVLYKSAQRGCKPDKANWVMHQYHLGTEEEEKDGHMVVSKIFYQLGKEGEKFELELVEDEDGNTVMHPATMGPKTPMTNAPQPPRQKRINQVEKAVQNVELTDGLDMQHQQRPTSQALFPKNEESFDWWENESQAFQGPDSNKPDQSLLCHEVLDSLPPEPSLGFGLEGMLDGSYGLSDLQSGNLSLPPDLQISEFPFGSQESISSWWQNHD</sequence>
<keyword evidence="3" id="KW-0804">Transcription</keyword>
<proteinExistence type="predicted"/>
<accession>A0AAD5ZFR0</accession>
<evidence type="ECO:0000313" key="8">
    <source>
        <dbReference type="Proteomes" id="UP001210211"/>
    </source>
</evidence>
<evidence type="ECO:0000256" key="4">
    <source>
        <dbReference type="ARBA" id="ARBA00023242"/>
    </source>
</evidence>
<dbReference type="Pfam" id="PF02365">
    <property type="entry name" value="NAM"/>
    <property type="match status" value="1"/>
</dbReference>
<evidence type="ECO:0000256" key="1">
    <source>
        <dbReference type="ARBA" id="ARBA00023015"/>
    </source>
</evidence>
<evidence type="ECO:0000259" key="6">
    <source>
        <dbReference type="PROSITE" id="PS51005"/>
    </source>
</evidence>
<evidence type="ECO:0000256" key="2">
    <source>
        <dbReference type="ARBA" id="ARBA00023125"/>
    </source>
</evidence>
<dbReference type="SUPFAM" id="SSF101941">
    <property type="entry name" value="NAC domain"/>
    <property type="match status" value="1"/>
</dbReference>
<keyword evidence="4" id="KW-0539">Nucleus</keyword>
<dbReference type="InterPro" id="IPR044799">
    <property type="entry name" value="SOG1-like"/>
</dbReference>
<protein>
    <recommendedName>
        <fullName evidence="6">NAC domain-containing protein</fullName>
    </recommendedName>
</protein>
<keyword evidence="8" id="KW-1185">Reference proteome</keyword>
<dbReference type="FunFam" id="2.170.150.80:FF:000009">
    <property type="entry name" value="NAC domain-containing protein 8"/>
    <property type="match status" value="1"/>
</dbReference>
<dbReference type="AlphaFoldDB" id="A0AAD5ZFR0"/>
<keyword evidence="1" id="KW-0805">Transcription regulation</keyword>
<dbReference type="EMBL" id="JAMRDG010000001">
    <property type="protein sequence ID" value="KAJ3697005.1"/>
    <property type="molecule type" value="Genomic_DNA"/>
</dbReference>
<feature type="domain" description="NAC" evidence="6">
    <location>
        <begin position="57"/>
        <end position="217"/>
    </location>
</feature>
<dbReference type="PANTHER" id="PTHR31079">
    <property type="entry name" value="NAC DOMAIN-CONTAINING PROTEIN 73"/>
    <property type="match status" value="1"/>
</dbReference>
<dbReference type="InterPro" id="IPR003441">
    <property type="entry name" value="NAC-dom"/>
</dbReference>
<evidence type="ECO:0000313" key="7">
    <source>
        <dbReference type="EMBL" id="KAJ3697005.1"/>
    </source>
</evidence>
<dbReference type="InterPro" id="IPR036093">
    <property type="entry name" value="NAC_dom_sf"/>
</dbReference>